<accession>A0AAW1LXG3</accession>
<dbReference type="EMBL" id="JASPKY010000085">
    <property type="protein sequence ID" value="KAK9738549.1"/>
    <property type="molecule type" value="Genomic_DNA"/>
</dbReference>
<keyword evidence="2" id="KW-1185">Reference proteome</keyword>
<sequence>MDASRLKTFVSNCVAKIQSFPKPSQWRYLPSNENPADVKSRGLNPDQISDCTLWFEGPKWLTLEPNFWPTTNSSIFKADGMSELKPPQVLASIVEVVENKHYFNEIINK</sequence>
<reference evidence="1 2" key="1">
    <citation type="journal article" date="2024" name="BMC Genomics">
        <title>De novo assembly and annotation of Popillia japonica's genome with initial clues to its potential as an invasive pest.</title>
        <authorList>
            <person name="Cucini C."/>
            <person name="Boschi S."/>
            <person name="Funari R."/>
            <person name="Cardaioli E."/>
            <person name="Iannotti N."/>
            <person name="Marturano G."/>
            <person name="Paoli F."/>
            <person name="Bruttini M."/>
            <person name="Carapelli A."/>
            <person name="Frati F."/>
            <person name="Nardi F."/>
        </authorList>
    </citation>
    <scope>NUCLEOTIDE SEQUENCE [LARGE SCALE GENOMIC DNA]</scope>
    <source>
        <strain evidence="1">DMR45628</strain>
    </source>
</reference>
<evidence type="ECO:0000313" key="1">
    <source>
        <dbReference type="EMBL" id="KAK9738549.1"/>
    </source>
</evidence>
<evidence type="ECO:0000313" key="2">
    <source>
        <dbReference type="Proteomes" id="UP001458880"/>
    </source>
</evidence>
<dbReference type="PANTHER" id="PTHR22955:SF77">
    <property type="entry name" value="ASPARTIC PUTATIVE DOMAIN-CONTAINING PROTEIN-RELATED"/>
    <property type="match status" value="1"/>
</dbReference>
<dbReference type="PANTHER" id="PTHR22955">
    <property type="entry name" value="RETROTRANSPOSON"/>
    <property type="match status" value="1"/>
</dbReference>
<organism evidence="1 2">
    <name type="scientific">Popillia japonica</name>
    <name type="common">Japanese beetle</name>
    <dbReference type="NCBI Taxonomy" id="7064"/>
    <lineage>
        <taxon>Eukaryota</taxon>
        <taxon>Metazoa</taxon>
        <taxon>Ecdysozoa</taxon>
        <taxon>Arthropoda</taxon>
        <taxon>Hexapoda</taxon>
        <taxon>Insecta</taxon>
        <taxon>Pterygota</taxon>
        <taxon>Neoptera</taxon>
        <taxon>Endopterygota</taxon>
        <taxon>Coleoptera</taxon>
        <taxon>Polyphaga</taxon>
        <taxon>Scarabaeiformia</taxon>
        <taxon>Scarabaeidae</taxon>
        <taxon>Rutelinae</taxon>
        <taxon>Popillia</taxon>
    </lineage>
</organism>
<dbReference type="Proteomes" id="UP001458880">
    <property type="component" value="Unassembled WGS sequence"/>
</dbReference>
<gene>
    <name evidence="1" type="ORF">QE152_g9788</name>
</gene>
<dbReference type="AlphaFoldDB" id="A0AAW1LXG3"/>
<name>A0AAW1LXG3_POPJA</name>
<proteinExistence type="predicted"/>
<protein>
    <submittedName>
        <fullName evidence="1">Uncharacterized protein</fullName>
    </submittedName>
</protein>
<comment type="caution">
    <text evidence="1">The sequence shown here is derived from an EMBL/GenBank/DDBJ whole genome shotgun (WGS) entry which is preliminary data.</text>
</comment>